<dbReference type="eggNOG" id="COG0863">
    <property type="taxonomic scope" value="Bacteria"/>
</dbReference>
<dbReference type="PATRIC" id="fig|1423758.3.peg.16"/>
<dbReference type="PRINTS" id="PR00508">
    <property type="entry name" value="S21N4MTFRASE"/>
</dbReference>
<keyword evidence="7" id="KW-1185">Reference proteome</keyword>
<evidence type="ECO:0000259" key="5">
    <source>
        <dbReference type="Pfam" id="PF01555"/>
    </source>
</evidence>
<dbReference type="Pfam" id="PF01555">
    <property type="entry name" value="N6_N4_Mtase"/>
    <property type="match status" value="1"/>
</dbReference>
<dbReference type="InterPro" id="IPR029063">
    <property type="entry name" value="SAM-dependent_MTases_sf"/>
</dbReference>
<dbReference type="EMBL" id="CAKE01000004">
    <property type="protein sequence ID" value="CCI81627.1"/>
    <property type="molecule type" value="Genomic_DNA"/>
</dbReference>
<comment type="similarity">
    <text evidence="4">Belongs to the N(4)/N(6)-methyltransferase family.</text>
</comment>
<evidence type="ECO:0000256" key="4">
    <source>
        <dbReference type="RuleBase" id="RU362026"/>
    </source>
</evidence>
<dbReference type="GO" id="GO:0032259">
    <property type="term" value="P:methylation"/>
    <property type="evidence" value="ECO:0007669"/>
    <property type="project" value="UniProtKB-KW"/>
</dbReference>
<accession>I7L5U7</accession>
<reference evidence="6 7" key="1">
    <citation type="submission" date="2012-06" db="EMBL/GenBank/DDBJ databases">
        <title>Draft Genome Sequence of Lactobacillus hominis Strain CRBIP 24.179T, isolated from human intestine.</title>
        <authorList>
            <person name="Cousin S."/>
            <person name="Ma L."/>
            <person name="Bizet C."/>
            <person name="Loux V."/>
            <person name="Bouchier C."/>
            <person name="Clermont D."/>
            <person name="Creno S."/>
        </authorList>
    </citation>
    <scope>NUCLEOTIDE SEQUENCE [LARGE SCALE GENOMIC DNA]</scope>
    <source>
        <strain evidence="7">CRBIP 24.179T</strain>
    </source>
</reference>
<feature type="domain" description="DNA methylase N-4/N-6" evidence="5">
    <location>
        <begin position="26"/>
        <end position="238"/>
    </location>
</feature>
<organism evidence="6 7">
    <name type="scientific">Lactobacillus hominis DSM 23910 = CRBIP 24.179</name>
    <dbReference type="NCBI Taxonomy" id="1423758"/>
    <lineage>
        <taxon>Bacteria</taxon>
        <taxon>Bacillati</taxon>
        <taxon>Bacillota</taxon>
        <taxon>Bacilli</taxon>
        <taxon>Lactobacillales</taxon>
        <taxon>Lactobacillaceae</taxon>
        <taxon>Lactobacillus</taxon>
    </lineage>
</organism>
<dbReference type="GO" id="GO:0003677">
    <property type="term" value="F:DNA binding"/>
    <property type="evidence" value="ECO:0007669"/>
    <property type="project" value="InterPro"/>
</dbReference>
<protein>
    <recommendedName>
        <fullName evidence="4">Methyltransferase</fullName>
        <ecNumber evidence="4">2.1.1.-</ecNumber>
    </recommendedName>
</protein>
<comment type="caution">
    <text evidence="6">The sequence shown here is derived from an EMBL/GenBank/DDBJ whole genome shotgun (WGS) entry which is preliminary data.</text>
</comment>
<keyword evidence="3" id="KW-0680">Restriction system</keyword>
<proteinExistence type="inferred from homology"/>
<dbReference type="STRING" id="1423758.FC41_GL000016"/>
<dbReference type="AlphaFoldDB" id="I7L5U7"/>
<evidence type="ECO:0000256" key="3">
    <source>
        <dbReference type="ARBA" id="ARBA00022747"/>
    </source>
</evidence>
<dbReference type="REBASE" id="69595">
    <property type="entry name" value="M.Lho179TORF9485P"/>
</dbReference>
<evidence type="ECO:0000313" key="7">
    <source>
        <dbReference type="Proteomes" id="UP000009320"/>
    </source>
</evidence>
<sequence>MLKISKISLKQGDCLDLLRDVESHSVDMVLADLPYGTTKNKWDSVIDLNKLWEQYERIIKEHGVIALFGDEPFASELRISNKKLYRYDWIWIKSNPTGFLNANRMPLKNTETISIFYKKLPLYNPQMTGGKPYNVHNNGLSKNYGKYTTNYSTDNHGTRYPLKTIRFNGVINNGEKRFHPTQKPIALLEYLIRTYTDPKMTVLDNVMGSGSTGVACANLNRSFIGMEKDKKYFDIANERINSAKSQADNSLF</sequence>
<gene>
    <name evidence="6" type="ORF">BN55_09485</name>
</gene>
<dbReference type="GO" id="GO:0009307">
    <property type="term" value="P:DNA restriction-modification system"/>
    <property type="evidence" value="ECO:0007669"/>
    <property type="project" value="UniProtKB-KW"/>
</dbReference>
<dbReference type="InterPro" id="IPR002941">
    <property type="entry name" value="DNA_methylase_N4/N6"/>
</dbReference>
<keyword evidence="2" id="KW-0808">Transferase</keyword>
<evidence type="ECO:0000313" key="6">
    <source>
        <dbReference type="EMBL" id="CCI81627.1"/>
    </source>
</evidence>
<evidence type="ECO:0000256" key="1">
    <source>
        <dbReference type="ARBA" id="ARBA00022603"/>
    </source>
</evidence>
<dbReference type="EC" id="2.1.1.-" evidence="4"/>
<dbReference type="Gene3D" id="3.40.50.150">
    <property type="entry name" value="Vaccinia Virus protein VP39"/>
    <property type="match status" value="1"/>
</dbReference>
<keyword evidence="1 6" id="KW-0489">Methyltransferase</keyword>
<evidence type="ECO:0000256" key="2">
    <source>
        <dbReference type="ARBA" id="ARBA00022679"/>
    </source>
</evidence>
<name>I7L5U7_9LACO</name>
<dbReference type="GO" id="GO:0008170">
    <property type="term" value="F:N-methyltransferase activity"/>
    <property type="evidence" value="ECO:0007669"/>
    <property type="project" value="InterPro"/>
</dbReference>
<dbReference type="SUPFAM" id="SSF53335">
    <property type="entry name" value="S-adenosyl-L-methionine-dependent methyltransferases"/>
    <property type="match status" value="1"/>
</dbReference>
<dbReference type="InterPro" id="IPR001091">
    <property type="entry name" value="RM_Methyltransferase"/>
</dbReference>
<dbReference type="Proteomes" id="UP000009320">
    <property type="component" value="Unassembled WGS sequence"/>
</dbReference>